<organism evidence="2 3">
    <name type="scientific">Tenggerimyces flavus</name>
    <dbReference type="NCBI Taxonomy" id="1708749"/>
    <lineage>
        <taxon>Bacteria</taxon>
        <taxon>Bacillati</taxon>
        <taxon>Actinomycetota</taxon>
        <taxon>Actinomycetes</taxon>
        <taxon>Propionibacteriales</taxon>
        <taxon>Nocardioidaceae</taxon>
        <taxon>Tenggerimyces</taxon>
    </lineage>
</organism>
<feature type="signal peptide" evidence="1">
    <location>
        <begin position="1"/>
        <end position="20"/>
    </location>
</feature>
<gene>
    <name evidence="2" type="ORF">ACFOUW_07755</name>
</gene>
<accession>A0ABV7Y7G4</accession>
<dbReference type="EMBL" id="JBHRZH010000006">
    <property type="protein sequence ID" value="MFC3760729.1"/>
    <property type="molecule type" value="Genomic_DNA"/>
</dbReference>
<dbReference type="Pfam" id="PF01547">
    <property type="entry name" value="SBP_bac_1"/>
    <property type="match status" value="1"/>
</dbReference>
<evidence type="ECO:0000256" key="1">
    <source>
        <dbReference type="SAM" id="SignalP"/>
    </source>
</evidence>
<dbReference type="PROSITE" id="PS51257">
    <property type="entry name" value="PROKAR_LIPOPROTEIN"/>
    <property type="match status" value="1"/>
</dbReference>
<proteinExistence type="predicted"/>
<dbReference type="InterPro" id="IPR006059">
    <property type="entry name" value="SBP"/>
</dbReference>
<dbReference type="CDD" id="cd13585">
    <property type="entry name" value="PBP2_TMBP_like"/>
    <property type="match status" value="1"/>
</dbReference>
<dbReference type="Gene3D" id="3.40.190.10">
    <property type="entry name" value="Periplasmic binding protein-like II"/>
    <property type="match status" value="1"/>
</dbReference>
<evidence type="ECO:0000313" key="3">
    <source>
        <dbReference type="Proteomes" id="UP001595699"/>
    </source>
</evidence>
<dbReference type="PANTHER" id="PTHR43649">
    <property type="entry name" value="ARABINOSE-BINDING PROTEIN-RELATED"/>
    <property type="match status" value="1"/>
</dbReference>
<name>A0ABV7Y7G4_9ACTN</name>
<feature type="chain" id="PRO_5046909873" evidence="1">
    <location>
        <begin position="21"/>
        <end position="456"/>
    </location>
</feature>
<dbReference type="InterPro" id="IPR050490">
    <property type="entry name" value="Bact_solute-bd_prot1"/>
</dbReference>
<dbReference type="PANTHER" id="PTHR43649:SF12">
    <property type="entry name" value="DIACETYLCHITOBIOSE BINDING PROTEIN DASA"/>
    <property type="match status" value="1"/>
</dbReference>
<keyword evidence="3" id="KW-1185">Reference proteome</keyword>
<dbReference type="PROSITE" id="PS51318">
    <property type="entry name" value="TAT"/>
    <property type="match status" value="1"/>
</dbReference>
<dbReference type="InterPro" id="IPR006311">
    <property type="entry name" value="TAT_signal"/>
</dbReference>
<keyword evidence="1" id="KW-0732">Signal</keyword>
<dbReference type="Proteomes" id="UP001595699">
    <property type="component" value="Unassembled WGS sequence"/>
</dbReference>
<comment type="caution">
    <text evidence="2">The sequence shown here is derived from an EMBL/GenBank/DDBJ whole genome shotgun (WGS) entry which is preliminary data.</text>
</comment>
<protein>
    <submittedName>
        <fullName evidence="2">ABC transporter substrate-binding protein</fullName>
    </submittedName>
</protein>
<dbReference type="SUPFAM" id="SSF53850">
    <property type="entry name" value="Periplasmic binding protein-like II"/>
    <property type="match status" value="1"/>
</dbReference>
<reference evidence="3" key="1">
    <citation type="journal article" date="2019" name="Int. J. Syst. Evol. Microbiol.">
        <title>The Global Catalogue of Microorganisms (GCM) 10K type strain sequencing project: providing services to taxonomists for standard genome sequencing and annotation.</title>
        <authorList>
            <consortium name="The Broad Institute Genomics Platform"/>
            <consortium name="The Broad Institute Genome Sequencing Center for Infectious Disease"/>
            <person name="Wu L."/>
            <person name="Ma J."/>
        </authorList>
    </citation>
    <scope>NUCLEOTIDE SEQUENCE [LARGE SCALE GENOMIC DNA]</scope>
    <source>
        <strain evidence="3">CGMCC 4.7241</strain>
    </source>
</reference>
<dbReference type="RefSeq" id="WP_205116981.1">
    <property type="nucleotide sequence ID" value="NZ_JAFBCM010000001.1"/>
</dbReference>
<evidence type="ECO:0000313" key="2">
    <source>
        <dbReference type="EMBL" id="MFC3760729.1"/>
    </source>
</evidence>
<sequence length="456" mass="50615">MVNRRDLLRLGGLAALGATAAPLLSACSGGGGGSGGGTELQFMYWGSTFEQKAINAMLDKFEEANEGSTVRPLYTPEEYDTKMNTLVASNRPPDVAYMGSAIGYRLADQGKLVNLFDHFDKYPGLAERLPGTYFWYGKDKTFGTQTANEVMLLWYNKKSLDDAGVEHPPASADKAWTWDQLVENAHKLTVDQKGKHPDESGFDPKQIKQFGVSVNIEFPGMWYGLLRSNGVDVVDEAGKKCLLDTPEAIEVFQNLQDLIYKYHVAPTPAQTGGDSAPPSNVQLQTRRIAMVFDGQWILLDMSQSDLDYGIGVLPTYDEPMTASMGGASVIFSDSKFPEEAVELFMFHNDPAHVDLYSNGLWMPLERKYYTEPEFIAKWAENDVHPPEFKTAVIDYTVDNSAAVFSQRLKNMDKIDTILTPALQQIQTGKRPAADVLKELTPKIDKLLLGWNPTQEL</sequence>